<evidence type="ECO:0000313" key="1">
    <source>
        <dbReference type="EMBL" id="OBZ74970.1"/>
    </source>
</evidence>
<dbReference type="STRING" id="5627.A0A1C7MDJ7"/>
<protein>
    <submittedName>
        <fullName evidence="1">Uncharacterized protein</fullName>
    </submittedName>
</protein>
<gene>
    <name evidence="1" type="ORF">A0H81_05666</name>
</gene>
<dbReference type="Proteomes" id="UP000092993">
    <property type="component" value="Unassembled WGS sequence"/>
</dbReference>
<accession>A0A1C7MDJ7</accession>
<sequence length="278" mass="31321">MARFLQTLNSNPFLGNLVKTLTLWHTELPVLLESFPFAFAGKLTQVEEMRLLCDNRLQSLGFHMDDAFLATMSNFSSISELVLEGTKFDTFRDFARFTCSLPSLSSLKCRCLSWSGDDPNVSAFAGVGYGLKLTSLLVRYFPVGLNFYLTLLFLEVYEVPLIALVPLLYASGECLQHLTIYISKVPIGMEQYLRSIQLKSLRSLYISVELIPAIEDRLIIPILSHLTSPDIHDIHLLFQAHHTIGVHDSRFDLPRLAPLTRSVHGPISPTWNVSLYAT</sequence>
<dbReference type="AlphaFoldDB" id="A0A1C7MDJ7"/>
<proteinExistence type="predicted"/>
<dbReference type="EMBL" id="LUGG01000005">
    <property type="protein sequence ID" value="OBZ74970.1"/>
    <property type="molecule type" value="Genomic_DNA"/>
</dbReference>
<comment type="caution">
    <text evidence="1">The sequence shown here is derived from an EMBL/GenBank/DDBJ whole genome shotgun (WGS) entry which is preliminary data.</text>
</comment>
<dbReference type="OrthoDB" id="2753739at2759"/>
<evidence type="ECO:0000313" key="2">
    <source>
        <dbReference type="Proteomes" id="UP000092993"/>
    </source>
</evidence>
<keyword evidence="2" id="KW-1185">Reference proteome</keyword>
<organism evidence="1 2">
    <name type="scientific">Grifola frondosa</name>
    <name type="common">Maitake</name>
    <name type="synonym">Polyporus frondosus</name>
    <dbReference type="NCBI Taxonomy" id="5627"/>
    <lineage>
        <taxon>Eukaryota</taxon>
        <taxon>Fungi</taxon>
        <taxon>Dikarya</taxon>
        <taxon>Basidiomycota</taxon>
        <taxon>Agaricomycotina</taxon>
        <taxon>Agaricomycetes</taxon>
        <taxon>Polyporales</taxon>
        <taxon>Grifolaceae</taxon>
        <taxon>Grifola</taxon>
    </lineage>
</organism>
<reference evidence="1 2" key="1">
    <citation type="submission" date="2016-03" db="EMBL/GenBank/DDBJ databases">
        <title>Whole genome sequencing of Grifola frondosa 9006-11.</title>
        <authorList>
            <person name="Min B."/>
            <person name="Park H."/>
            <person name="Kim J.-G."/>
            <person name="Cho H."/>
            <person name="Oh Y.-L."/>
            <person name="Kong W.-S."/>
            <person name="Choi I.-G."/>
        </authorList>
    </citation>
    <scope>NUCLEOTIDE SEQUENCE [LARGE SCALE GENOMIC DNA]</scope>
    <source>
        <strain evidence="1 2">9006-11</strain>
    </source>
</reference>
<name>A0A1C7MDJ7_GRIFR</name>